<keyword evidence="3" id="KW-0347">Helicase</keyword>
<dbReference type="EMBL" id="CAXAMN010006224">
    <property type="protein sequence ID" value="CAK9016930.1"/>
    <property type="molecule type" value="Genomic_DNA"/>
</dbReference>
<keyword evidence="4" id="KW-0067">ATP-binding</keyword>
<evidence type="ECO:0000256" key="2">
    <source>
        <dbReference type="ARBA" id="ARBA00022801"/>
    </source>
</evidence>
<dbReference type="PANTHER" id="PTHR21529:SF4">
    <property type="entry name" value="TPR AND ANKYRIN REPEAT-CONTAINING PROTEIN 1"/>
    <property type="match status" value="1"/>
</dbReference>
<sequence>MTTTKCCQNSTWRTSNDVARMLQGQRCWSQIVLRPRTFCRCRWRNAMCLGMQELDYLVQHTLRHVQLPYFLDDDEKKAFDQAISEVVFLLGRSGSGKTSVLVHSLFRTACQERQRRADGGEDDDAFLMLLVTRSPVLADSIRKLFAQMQAGPAGGSTADETNTLEDLAGIELGVVKEEERRQFRPPPQSLQEDVFDPAESPVITSWESLLLMLDRSIEGEPFFRPQTDSGSRVTRALQRRGQRSGGSMTLRGQDRFENEKEEGRFDMEWDHLSYEEFEEKCGPKLWGAGCLDKKEDSLFGAYREFLTVIAGSPRAARSAAGCLSKEEYVTGKGPDGKSLPEIKDSSYKNSELGRQRVYGAFEVYKKFKQELHRYDCTDVARDLLKRAQAAQRLKDGGKKIRKFFGVYVDEVQDLLPVELLLLKLVSDRNEGFIFAGDTAQTISKGVEFRFESIRRLYYEEFCGGKQHESEVVNVKVETCSICQTELRNGGSHYVCMGKYHEYFICKNGCEEKLEEKSRKLRYGATPGLRKKLDSAGAGKINCPFGQETGNPCGLMLTKSKVGAVSFEEEPSSSQRELPQQLAQIPDITCLSQNHRSTNSILELAAAILDLITHFFPDKIDKLPREKSRVKSSTPPRILNKMSWEEAQKIIFANDSSERAVLEFGAKQVVLVWSEEKKREMKEKLTQSLVMTIHECKGLEFFDVLLVDPFSDMSGCTNESQAQQNWNLIFGVFEKFGLQVCTNEKKRAPAFVDDKHGLLCAWLKTLYVGITRARKRVWILESQEHGQSLVRFLQEMGVAQICNVGDDLAGSQGFAATSTSQEWFDMGLQMFRESGNYEQAKVAFGNAEKANFIQATPWKLLAEAEECRKPARMDHSQAGAAYVRLAEWLENALGSSQRQVQDAAKEVGVEEKNLRPSEARQRAAEGFMEAMDWSQASREFEKAGCFSDAAECADALQNWKHAGKLWRMAGEDERALKRFHRAEAWNDFVEVAEQVPVDGKLSAEVKVELITHACREMANHLKKNGRRKQDKESKSTLICCIRLLPEEDREVFLETLQWQELTMQVYEADKRYEKCAAISLEIRDWKKARQQGQANQ</sequence>
<evidence type="ECO:0000313" key="8">
    <source>
        <dbReference type="Proteomes" id="UP001642484"/>
    </source>
</evidence>
<evidence type="ECO:0000313" key="7">
    <source>
        <dbReference type="EMBL" id="CAK9016930.1"/>
    </source>
</evidence>
<evidence type="ECO:0000256" key="4">
    <source>
        <dbReference type="ARBA" id="ARBA00022840"/>
    </source>
</evidence>
<evidence type="ECO:0000256" key="1">
    <source>
        <dbReference type="ARBA" id="ARBA00022741"/>
    </source>
</evidence>
<dbReference type="Gene3D" id="3.40.50.300">
    <property type="entry name" value="P-loop containing nucleotide triphosphate hydrolases"/>
    <property type="match status" value="2"/>
</dbReference>
<evidence type="ECO:0000256" key="5">
    <source>
        <dbReference type="SAM" id="MobiDB-lite"/>
    </source>
</evidence>
<keyword evidence="1" id="KW-0547">Nucleotide-binding</keyword>
<dbReference type="InterPro" id="IPR014016">
    <property type="entry name" value="UvrD-like_ATP-bd"/>
</dbReference>
<dbReference type="InterPro" id="IPR027417">
    <property type="entry name" value="P-loop_NTPase"/>
</dbReference>
<dbReference type="PANTHER" id="PTHR21529">
    <property type="entry name" value="MAMMARY TURMOR VIRUS RECEPTOR HOMOLOG 1, 2 MTVR1, 2"/>
    <property type="match status" value="1"/>
</dbReference>
<dbReference type="Gene3D" id="1.10.10.160">
    <property type="match status" value="1"/>
</dbReference>
<dbReference type="Proteomes" id="UP001642484">
    <property type="component" value="Unassembled WGS sequence"/>
</dbReference>
<protein>
    <recommendedName>
        <fullName evidence="6">UvrD-like helicase ATP-binding domain-containing protein</fullName>
    </recommendedName>
</protein>
<dbReference type="SUPFAM" id="SSF52540">
    <property type="entry name" value="P-loop containing nucleoside triphosphate hydrolases"/>
    <property type="match status" value="1"/>
</dbReference>
<dbReference type="Pfam" id="PF00580">
    <property type="entry name" value="UvrD-helicase"/>
    <property type="match status" value="1"/>
</dbReference>
<feature type="region of interest" description="Disordered" evidence="5">
    <location>
        <begin position="222"/>
        <end position="250"/>
    </location>
</feature>
<accession>A0ABP0JR35</accession>
<keyword evidence="2" id="KW-0378">Hydrolase</keyword>
<comment type="caution">
    <text evidence="7">The sequence shown here is derived from an EMBL/GenBank/DDBJ whole genome shotgun (WGS) entry which is preliminary data.</text>
</comment>
<organism evidence="7 8">
    <name type="scientific">Durusdinium trenchii</name>
    <dbReference type="NCBI Taxonomy" id="1381693"/>
    <lineage>
        <taxon>Eukaryota</taxon>
        <taxon>Sar</taxon>
        <taxon>Alveolata</taxon>
        <taxon>Dinophyceae</taxon>
        <taxon>Suessiales</taxon>
        <taxon>Symbiodiniaceae</taxon>
        <taxon>Durusdinium</taxon>
    </lineage>
</organism>
<evidence type="ECO:0000256" key="3">
    <source>
        <dbReference type="ARBA" id="ARBA00022806"/>
    </source>
</evidence>
<keyword evidence="8" id="KW-1185">Reference proteome</keyword>
<proteinExistence type="predicted"/>
<gene>
    <name evidence="7" type="ORF">CCMP2556_LOCUS12688</name>
</gene>
<dbReference type="InterPro" id="IPR013986">
    <property type="entry name" value="DExx_box_DNA_helicase_dom_sf"/>
</dbReference>
<dbReference type="InterPro" id="IPR039904">
    <property type="entry name" value="TRANK1"/>
</dbReference>
<name>A0ABP0JR35_9DINO</name>
<reference evidence="7 8" key="1">
    <citation type="submission" date="2024-02" db="EMBL/GenBank/DDBJ databases">
        <authorList>
            <person name="Chen Y."/>
            <person name="Shah S."/>
            <person name="Dougan E. K."/>
            <person name="Thang M."/>
            <person name="Chan C."/>
        </authorList>
    </citation>
    <scope>NUCLEOTIDE SEQUENCE [LARGE SCALE GENOMIC DNA]</scope>
</reference>
<feature type="domain" description="UvrD-like helicase ATP-binding" evidence="6">
    <location>
        <begin position="354"/>
        <end position="442"/>
    </location>
</feature>
<evidence type="ECO:0000259" key="6">
    <source>
        <dbReference type="Pfam" id="PF00580"/>
    </source>
</evidence>